<reference evidence="1 2" key="1">
    <citation type="journal article" date="2021" name="Hortic Res">
        <title>High-quality reference genome and annotation aids understanding of berry development for evergreen blueberry (Vaccinium darrowii).</title>
        <authorList>
            <person name="Yu J."/>
            <person name="Hulse-Kemp A.M."/>
            <person name="Babiker E."/>
            <person name="Staton M."/>
        </authorList>
    </citation>
    <scope>NUCLEOTIDE SEQUENCE [LARGE SCALE GENOMIC DNA]</scope>
    <source>
        <strain evidence="2">cv. NJ 8807/NJ 8810</strain>
        <tissue evidence="1">Young leaf</tissue>
    </source>
</reference>
<gene>
    <name evidence="1" type="ORF">Vadar_021119</name>
</gene>
<proteinExistence type="predicted"/>
<name>A0ACB7X2G5_9ERIC</name>
<evidence type="ECO:0000313" key="1">
    <source>
        <dbReference type="EMBL" id="KAH7834938.1"/>
    </source>
</evidence>
<evidence type="ECO:0000313" key="2">
    <source>
        <dbReference type="Proteomes" id="UP000828048"/>
    </source>
</evidence>
<sequence length="92" mass="9869">MGIDPMTHKPKSQALGPDQLKDAANLSHMAQWEGARIEAEARLVRESKQQVLKPFQTQPCSSASAHEATTTAPLPDGCTNSLARVMARSTGI</sequence>
<organism evidence="1 2">
    <name type="scientific">Vaccinium darrowii</name>
    <dbReference type="NCBI Taxonomy" id="229202"/>
    <lineage>
        <taxon>Eukaryota</taxon>
        <taxon>Viridiplantae</taxon>
        <taxon>Streptophyta</taxon>
        <taxon>Embryophyta</taxon>
        <taxon>Tracheophyta</taxon>
        <taxon>Spermatophyta</taxon>
        <taxon>Magnoliopsida</taxon>
        <taxon>eudicotyledons</taxon>
        <taxon>Gunneridae</taxon>
        <taxon>Pentapetalae</taxon>
        <taxon>asterids</taxon>
        <taxon>Ericales</taxon>
        <taxon>Ericaceae</taxon>
        <taxon>Vaccinioideae</taxon>
        <taxon>Vaccinieae</taxon>
        <taxon>Vaccinium</taxon>
    </lineage>
</organism>
<comment type="caution">
    <text evidence="1">The sequence shown here is derived from an EMBL/GenBank/DDBJ whole genome shotgun (WGS) entry which is preliminary data.</text>
</comment>
<keyword evidence="2" id="KW-1185">Reference proteome</keyword>
<protein>
    <submittedName>
        <fullName evidence="1">Uncharacterized protein</fullName>
    </submittedName>
</protein>
<dbReference type="Proteomes" id="UP000828048">
    <property type="component" value="Chromosome 2"/>
</dbReference>
<dbReference type="EMBL" id="CM037152">
    <property type="protein sequence ID" value="KAH7834938.1"/>
    <property type="molecule type" value="Genomic_DNA"/>
</dbReference>
<accession>A0ACB7X2G5</accession>